<dbReference type="InterPro" id="IPR036280">
    <property type="entry name" value="Multihaem_cyt_sf"/>
</dbReference>
<accession>A0A0N5CCA9</accession>
<dbReference type="SUPFAM" id="SSF48695">
    <property type="entry name" value="Multiheme cytochromes"/>
    <property type="match status" value="1"/>
</dbReference>
<dbReference type="Proteomes" id="UP000046392">
    <property type="component" value="Unplaced"/>
</dbReference>
<name>A0A0N5CCA9_STREA</name>
<feature type="compositionally biased region" description="Acidic residues" evidence="1">
    <location>
        <begin position="30"/>
        <end position="43"/>
    </location>
</feature>
<evidence type="ECO:0000313" key="2">
    <source>
        <dbReference type="Proteomes" id="UP000046392"/>
    </source>
</evidence>
<keyword evidence="2" id="KW-1185">Reference proteome</keyword>
<feature type="region of interest" description="Disordered" evidence="1">
    <location>
        <begin position="1"/>
        <end position="49"/>
    </location>
</feature>
<evidence type="ECO:0000256" key="1">
    <source>
        <dbReference type="SAM" id="MobiDB-lite"/>
    </source>
</evidence>
<sequence>MSLISNTSTPEEDDDDETYNLSEGTSTSQGDEEITSTEDESETSDSTQIDPLIAGKLKKYLKKYDLEYFKHSCSNKYIDLSNLPEVNPDSDDQLFYYEKCFVTKDEMDKLMASKVEEAKIQEDESSYEIMDSCDVMKKLANQDDCSTCHDDCKSCHDSHAKKWYNKLNVSSKNCDSQITDSESLTYKSRFKDKYYTSLYCHPYNLLKYGNDLFETYEKFEKDVQNSRIKRYRKILSDDGFEFVDDSMSIYKEKSGIKVKKNKKNKENN</sequence>
<organism evidence="2 3">
    <name type="scientific">Strongyloides papillosus</name>
    <name type="common">Intestinal threadworm</name>
    <dbReference type="NCBI Taxonomy" id="174720"/>
    <lineage>
        <taxon>Eukaryota</taxon>
        <taxon>Metazoa</taxon>
        <taxon>Ecdysozoa</taxon>
        <taxon>Nematoda</taxon>
        <taxon>Chromadorea</taxon>
        <taxon>Rhabditida</taxon>
        <taxon>Tylenchina</taxon>
        <taxon>Panagrolaimomorpha</taxon>
        <taxon>Strongyloidoidea</taxon>
        <taxon>Strongyloididae</taxon>
        <taxon>Strongyloides</taxon>
    </lineage>
</organism>
<reference evidence="3" key="1">
    <citation type="submission" date="2017-02" db="UniProtKB">
        <authorList>
            <consortium name="WormBaseParasite"/>
        </authorList>
    </citation>
    <scope>IDENTIFICATION</scope>
</reference>
<feature type="compositionally biased region" description="Polar residues" evidence="1">
    <location>
        <begin position="19"/>
        <end position="29"/>
    </location>
</feature>
<proteinExistence type="predicted"/>
<protein>
    <submittedName>
        <fullName evidence="3">DUF4806 domain-containing protein</fullName>
    </submittedName>
</protein>
<evidence type="ECO:0000313" key="3">
    <source>
        <dbReference type="WBParaSite" id="SPAL_0001551800.1"/>
    </source>
</evidence>
<dbReference type="WBParaSite" id="SPAL_0001551800.1">
    <property type="protein sequence ID" value="SPAL_0001551800.1"/>
    <property type="gene ID" value="SPAL_0001551800"/>
</dbReference>
<dbReference type="AlphaFoldDB" id="A0A0N5CCA9"/>